<dbReference type="Proteomes" id="UP000736787">
    <property type="component" value="Unassembled WGS sequence"/>
</dbReference>
<keyword evidence="1" id="KW-1133">Transmembrane helix</keyword>
<feature type="transmembrane region" description="Helical" evidence="1">
    <location>
        <begin position="36"/>
        <end position="52"/>
    </location>
</feature>
<keyword evidence="1" id="KW-0812">Transmembrane</keyword>
<dbReference type="Proteomes" id="UP000251314">
    <property type="component" value="Unassembled WGS sequence"/>
</dbReference>
<evidence type="ECO:0000313" key="3">
    <source>
        <dbReference type="EMBL" id="KAG2885079.1"/>
    </source>
</evidence>
<dbReference type="VEuPathDB" id="FungiDB:PC110_g12317"/>
<dbReference type="AlphaFoldDB" id="A0A329S6M7"/>
<evidence type="ECO:0000313" key="7">
    <source>
        <dbReference type="EMBL" id="RAW31338.1"/>
    </source>
</evidence>
<feature type="transmembrane region" description="Helical" evidence="1">
    <location>
        <begin position="118"/>
        <end position="136"/>
    </location>
</feature>
<reference evidence="7 8" key="1">
    <citation type="submission" date="2018-01" db="EMBL/GenBank/DDBJ databases">
        <title>Draft genome of the strawberry crown rot pathogen Phytophthora cactorum.</title>
        <authorList>
            <person name="Armitage A.D."/>
            <person name="Lysoe E."/>
            <person name="Nellist C.F."/>
            <person name="Harrison R.J."/>
            <person name="Brurberg M.B."/>
        </authorList>
    </citation>
    <scope>NUCLEOTIDE SEQUENCE [LARGE SCALE GENOMIC DNA]</scope>
    <source>
        <strain evidence="7 8">10300</strain>
    </source>
</reference>
<reference evidence="2" key="2">
    <citation type="submission" date="2018-10" db="EMBL/GenBank/DDBJ databases">
        <title>Effector identification in a new, highly contiguous assembly of the strawberry crown rot pathogen Phytophthora cactorum.</title>
        <authorList>
            <person name="Armitage A.D."/>
            <person name="Nellist C.F."/>
            <person name="Bates H."/>
            <person name="Vickerstaff R.J."/>
            <person name="Harrison R.J."/>
        </authorList>
    </citation>
    <scope>NUCLEOTIDE SEQUENCE</scope>
    <source>
        <strain evidence="2">15-7</strain>
        <strain evidence="3">4032</strain>
        <strain evidence="4">4040</strain>
        <strain evidence="5">P415</strain>
        <strain evidence="6">P421</strain>
    </source>
</reference>
<dbReference type="EMBL" id="RCMI01001439">
    <property type="protein sequence ID" value="KAG2885079.1"/>
    <property type="molecule type" value="Genomic_DNA"/>
</dbReference>
<feature type="transmembrane region" description="Helical" evidence="1">
    <location>
        <begin position="90"/>
        <end position="112"/>
    </location>
</feature>
<name>A0A329S6M7_9STRA</name>
<dbReference type="Gene3D" id="1.20.1280.290">
    <property type="match status" value="1"/>
</dbReference>
<keyword evidence="8" id="KW-1185">Reference proteome</keyword>
<dbReference type="EMBL" id="RCMV01001545">
    <property type="protein sequence ID" value="KAG3208126.1"/>
    <property type="molecule type" value="Genomic_DNA"/>
</dbReference>
<dbReference type="EMBL" id="RCML01001884">
    <property type="protein sequence ID" value="KAG2959916.1"/>
    <property type="molecule type" value="Genomic_DNA"/>
</dbReference>
<dbReference type="EMBL" id="RCMK01000792">
    <property type="protein sequence ID" value="KAG2912312.1"/>
    <property type="molecule type" value="Genomic_DNA"/>
</dbReference>
<dbReference type="Proteomes" id="UP000760860">
    <property type="component" value="Unassembled WGS sequence"/>
</dbReference>
<proteinExistence type="predicted"/>
<comment type="caution">
    <text evidence="7">The sequence shown here is derived from an EMBL/GenBank/DDBJ whole genome shotgun (WGS) entry which is preliminary data.</text>
</comment>
<keyword evidence="1" id="KW-0472">Membrane</keyword>
<dbReference type="Proteomes" id="UP000735874">
    <property type="component" value="Unassembled WGS sequence"/>
</dbReference>
<dbReference type="Proteomes" id="UP000774804">
    <property type="component" value="Unassembled WGS sequence"/>
</dbReference>
<accession>A0A329S6M7</accession>
<sequence>MSAGLIVVKIFTVMMRFSLVPDFVRMRKQRRTRDMSVMLYTNYFTLSFYSYVNDDIVPLFVASVLGVVGGGVLMCLLYCWASNKTESAKVIVVAAFGCVVMAVYAVLAVAGVTGQSHSSVITTLGFITIATTIIFLRVARGHDHKSATD</sequence>
<evidence type="ECO:0000313" key="4">
    <source>
        <dbReference type="EMBL" id="KAG2912312.1"/>
    </source>
</evidence>
<dbReference type="EMBL" id="MJFZ01000327">
    <property type="protein sequence ID" value="RAW31338.1"/>
    <property type="molecule type" value="Genomic_DNA"/>
</dbReference>
<organism evidence="7 8">
    <name type="scientific">Phytophthora cactorum</name>
    <dbReference type="NCBI Taxonomy" id="29920"/>
    <lineage>
        <taxon>Eukaryota</taxon>
        <taxon>Sar</taxon>
        <taxon>Stramenopiles</taxon>
        <taxon>Oomycota</taxon>
        <taxon>Peronosporomycetes</taxon>
        <taxon>Peronosporales</taxon>
        <taxon>Peronosporaceae</taxon>
        <taxon>Phytophthora</taxon>
    </lineage>
</organism>
<feature type="transmembrane region" description="Helical" evidence="1">
    <location>
        <begin position="58"/>
        <end position="78"/>
    </location>
</feature>
<gene>
    <name evidence="7" type="ORF">PC110_g12317</name>
    <name evidence="2" type="ORF">PC113_g17359</name>
    <name evidence="3" type="ORF">PC115_g21111</name>
    <name evidence="4" type="ORF">PC117_g18947</name>
    <name evidence="5" type="ORF">PC118_g22776</name>
    <name evidence="6" type="ORF">PC129_g20844</name>
</gene>
<dbReference type="EMBL" id="RCMG01000745">
    <property type="protein sequence ID" value="KAG2849669.1"/>
    <property type="molecule type" value="Genomic_DNA"/>
</dbReference>
<evidence type="ECO:0000256" key="1">
    <source>
        <dbReference type="SAM" id="Phobius"/>
    </source>
</evidence>
<evidence type="ECO:0000313" key="6">
    <source>
        <dbReference type="EMBL" id="KAG3208126.1"/>
    </source>
</evidence>
<dbReference type="OrthoDB" id="10332548at2759"/>
<evidence type="ECO:0000313" key="2">
    <source>
        <dbReference type="EMBL" id="KAG2849669.1"/>
    </source>
</evidence>
<evidence type="ECO:0000313" key="5">
    <source>
        <dbReference type="EMBL" id="KAG2959916.1"/>
    </source>
</evidence>
<dbReference type="Proteomes" id="UP000697107">
    <property type="component" value="Unassembled WGS sequence"/>
</dbReference>
<evidence type="ECO:0000313" key="8">
    <source>
        <dbReference type="Proteomes" id="UP000251314"/>
    </source>
</evidence>
<protein>
    <submittedName>
        <fullName evidence="7">Uncharacterized protein</fullName>
    </submittedName>
</protein>